<evidence type="ECO:0000256" key="2">
    <source>
        <dbReference type="ARBA" id="ARBA00008497"/>
    </source>
</evidence>
<feature type="non-terminal residue" evidence="10">
    <location>
        <position position="326"/>
    </location>
</feature>
<dbReference type="Proteomes" id="UP000700334">
    <property type="component" value="Unassembled WGS sequence"/>
</dbReference>
<evidence type="ECO:0000256" key="3">
    <source>
        <dbReference type="ARBA" id="ARBA00022448"/>
    </source>
</evidence>
<keyword evidence="7 9" id="KW-0472">Membrane</keyword>
<comment type="caution">
    <text evidence="10">The sequence shown here is derived from an EMBL/GenBank/DDBJ whole genome shotgun (WGS) entry which is preliminary data.</text>
</comment>
<dbReference type="Pfam" id="PF14798">
    <property type="entry name" value="Ca_hom_mod"/>
    <property type="match status" value="1"/>
</dbReference>
<keyword evidence="8" id="KW-0407">Ion channel</keyword>
<keyword evidence="3" id="KW-0813">Transport</keyword>
<keyword evidence="5 9" id="KW-1133">Transmembrane helix</keyword>
<evidence type="ECO:0000256" key="5">
    <source>
        <dbReference type="ARBA" id="ARBA00022989"/>
    </source>
</evidence>
<dbReference type="GO" id="GO:0005261">
    <property type="term" value="F:monoatomic cation channel activity"/>
    <property type="evidence" value="ECO:0007669"/>
    <property type="project" value="TreeGrafter"/>
</dbReference>
<keyword evidence="11" id="KW-1185">Reference proteome</keyword>
<feature type="transmembrane region" description="Helical" evidence="9">
    <location>
        <begin position="172"/>
        <end position="192"/>
    </location>
</feature>
<protein>
    <submittedName>
        <fullName evidence="10">Calcium homeostasis modulator protein 6</fullName>
    </submittedName>
</protein>
<dbReference type="GO" id="GO:1904669">
    <property type="term" value="P:ATP export"/>
    <property type="evidence" value="ECO:0007669"/>
    <property type="project" value="UniProtKB-ARBA"/>
</dbReference>
<evidence type="ECO:0000256" key="7">
    <source>
        <dbReference type="ARBA" id="ARBA00023136"/>
    </source>
</evidence>
<keyword evidence="4 9" id="KW-0812">Transmembrane</keyword>
<evidence type="ECO:0000313" key="10">
    <source>
        <dbReference type="EMBL" id="KAG8510953.1"/>
    </source>
</evidence>
<proteinExistence type="inferred from homology"/>
<dbReference type="GO" id="GO:0005886">
    <property type="term" value="C:plasma membrane"/>
    <property type="evidence" value="ECO:0007669"/>
    <property type="project" value="TreeGrafter"/>
</dbReference>
<dbReference type="OrthoDB" id="5962981at2759"/>
<evidence type="ECO:0000313" key="11">
    <source>
        <dbReference type="Proteomes" id="UP000700334"/>
    </source>
</evidence>
<dbReference type="PANTHER" id="PTHR32261:SF4">
    <property type="entry name" value="CALCIUM HOMEOSTASIS MODULATOR PROTEIN 6"/>
    <property type="match status" value="1"/>
</dbReference>
<organism evidence="10 11">
    <name type="scientific">Galemys pyrenaicus</name>
    <name type="common">Iberian desman</name>
    <name type="synonym">Pyrenean desman</name>
    <dbReference type="NCBI Taxonomy" id="202257"/>
    <lineage>
        <taxon>Eukaryota</taxon>
        <taxon>Metazoa</taxon>
        <taxon>Chordata</taxon>
        <taxon>Craniata</taxon>
        <taxon>Vertebrata</taxon>
        <taxon>Euteleostomi</taxon>
        <taxon>Mammalia</taxon>
        <taxon>Eutheria</taxon>
        <taxon>Laurasiatheria</taxon>
        <taxon>Eulipotyphla</taxon>
        <taxon>Talpidae</taxon>
        <taxon>Galemys</taxon>
    </lineage>
</organism>
<dbReference type="InterPro" id="IPR029569">
    <property type="entry name" value="CALHM"/>
</dbReference>
<name>A0A8J6DLT4_GALPY</name>
<sequence length="326" mass="37282">FMEKFKEEQDLKFKYRSALIYSLVTLLTCPCNTTWNLTYGLVFLLVPALALFFLGYLVKSKLWRLLTGCCKLGPSMSLGTCLQNTILCCHVSWDTVLAPLIWVAVALLQGTFFECAGSGNVCIVRYLCSKLYAKGTLDYGNCTDQLPLVPCQKTKMDDVQDLLKELKALSQVLGWILIGLVIISVLIGTSFARCQSPVSLQQLNFWKIYLKQEQKFFNMEATERATELAKKNVKGFFEASSEKENTSTKEEEHNPSREEVYIPSTEAWQQISSLYTYNPKEHYYSMLHKYVNKKGKRHDSRASQRNRMYPVLHFVDEPFLSSTDAL</sequence>
<accession>A0A8J6DLT4</accession>
<evidence type="ECO:0000256" key="8">
    <source>
        <dbReference type="ARBA" id="ARBA00023303"/>
    </source>
</evidence>
<dbReference type="EMBL" id="JAGFMF010011861">
    <property type="protein sequence ID" value="KAG8510953.1"/>
    <property type="molecule type" value="Genomic_DNA"/>
</dbReference>
<gene>
    <name evidence="10" type="ORF">J0S82_010638</name>
</gene>
<reference evidence="10" key="1">
    <citation type="journal article" date="2021" name="Evol. Appl.">
        <title>The genome of the Pyrenean desman and the effects of bottlenecks and inbreeding on the genomic landscape of an endangered species.</title>
        <authorList>
            <person name="Escoda L."/>
            <person name="Castresana J."/>
        </authorList>
    </citation>
    <scope>NUCLEOTIDE SEQUENCE</scope>
    <source>
        <strain evidence="10">IBE-C5619</strain>
    </source>
</reference>
<feature type="transmembrane region" description="Helical" evidence="9">
    <location>
        <begin position="41"/>
        <end position="58"/>
    </location>
</feature>
<evidence type="ECO:0000256" key="1">
    <source>
        <dbReference type="ARBA" id="ARBA00004141"/>
    </source>
</evidence>
<dbReference type="AlphaFoldDB" id="A0A8J6DLT4"/>
<keyword evidence="6" id="KW-0406">Ion transport</keyword>
<evidence type="ECO:0000256" key="4">
    <source>
        <dbReference type="ARBA" id="ARBA00022692"/>
    </source>
</evidence>
<comment type="subcellular location">
    <subcellularLocation>
        <location evidence="1">Membrane</location>
        <topology evidence="1">Multi-pass membrane protein</topology>
    </subcellularLocation>
</comment>
<comment type="similarity">
    <text evidence="2">Belongs to the CALHM family.</text>
</comment>
<dbReference type="PANTHER" id="PTHR32261">
    <property type="entry name" value="CALCIUM HOMEOSTASIS MODULATOR PROTEIN"/>
    <property type="match status" value="1"/>
</dbReference>
<evidence type="ECO:0000256" key="6">
    <source>
        <dbReference type="ARBA" id="ARBA00023065"/>
    </source>
</evidence>
<evidence type="ECO:0000256" key="9">
    <source>
        <dbReference type="SAM" id="Phobius"/>
    </source>
</evidence>